<protein>
    <submittedName>
        <fullName evidence="1">Uncharacterized protein</fullName>
    </submittedName>
</protein>
<proteinExistence type="predicted"/>
<reference evidence="1" key="1">
    <citation type="journal article" date="2019" name="BMC Genomics">
        <title>A new reference genome for Sorghum bicolor reveals high levels of sequence similarity between sweet and grain genotypes: implications for the genetics of sugar metabolism.</title>
        <authorList>
            <person name="Cooper E.A."/>
            <person name="Brenton Z.W."/>
            <person name="Flinn B.S."/>
            <person name="Jenkins J."/>
            <person name="Shu S."/>
            <person name="Flowers D."/>
            <person name="Luo F."/>
            <person name="Wang Y."/>
            <person name="Xia P."/>
            <person name="Barry K."/>
            <person name="Daum C."/>
            <person name="Lipzen A."/>
            <person name="Yoshinaga Y."/>
            <person name="Schmutz J."/>
            <person name="Saski C."/>
            <person name="Vermerris W."/>
            <person name="Kresovich S."/>
        </authorList>
    </citation>
    <scope>NUCLEOTIDE SEQUENCE</scope>
</reference>
<organism evidence="1 2">
    <name type="scientific">Sorghum bicolor</name>
    <name type="common">Sorghum</name>
    <name type="synonym">Sorghum vulgare</name>
    <dbReference type="NCBI Taxonomy" id="4558"/>
    <lineage>
        <taxon>Eukaryota</taxon>
        <taxon>Viridiplantae</taxon>
        <taxon>Streptophyta</taxon>
        <taxon>Embryophyta</taxon>
        <taxon>Tracheophyta</taxon>
        <taxon>Spermatophyta</taxon>
        <taxon>Magnoliopsida</taxon>
        <taxon>Liliopsida</taxon>
        <taxon>Poales</taxon>
        <taxon>Poaceae</taxon>
        <taxon>PACMAD clade</taxon>
        <taxon>Panicoideae</taxon>
        <taxon>Andropogonodae</taxon>
        <taxon>Andropogoneae</taxon>
        <taxon>Sorghinae</taxon>
        <taxon>Sorghum</taxon>
    </lineage>
</organism>
<dbReference type="Proteomes" id="UP000807115">
    <property type="component" value="Chromosome 7"/>
</dbReference>
<dbReference type="AlphaFoldDB" id="A0A921QN88"/>
<reference evidence="1" key="2">
    <citation type="submission" date="2020-10" db="EMBL/GenBank/DDBJ databases">
        <authorList>
            <person name="Cooper E.A."/>
            <person name="Brenton Z.W."/>
            <person name="Flinn B.S."/>
            <person name="Jenkins J."/>
            <person name="Shu S."/>
            <person name="Flowers D."/>
            <person name="Luo F."/>
            <person name="Wang Y."/>
            <person name="Xia P."/>
            <person name="Barry K."/>
            <person name="Daum C."/>
            <person name="Lipzen A."/>
            <person name="Yoshinaga Y."/>
            <person name="Schmutz J."/>
            <person name="Saski C."/>
            <person name="Vermerris W."/>
            <person name="Kresovich S."/>
        </authorList>
    </citation>
    <scope>NUCLEOTIDE SEQUENCE</scope>
</reference>
<name>A0A921QN88_SORBI</name>
<accession>A0A921QN88</accession>
<gene>
    <name evidence="1" type="ORF">BDA96_07G155900</name>
</gene>
<comment type="caution">
    <text evidence="1">The sequence shown here is derived from an EMBL/GenBank/DDBJ whole genome shotgun (WGS) entry which is preliminary data.</text>
</comment>
<sequence length="88" mass="10188">MFSVEFLGIWSVQDYLTDIENCGKTRSTAASLCPTQVQSRFSFDTNCKYSGNLHLIYWSIMISQDRKNSPYIQCSCNLCISMLLLMYY</sequence>
<dbReference type="EMBL" id="CM027686">
    <property type="protein sequence ID" value="KAG0523822.1"/>
    <property type="molecule type" value="Genomic_DNA"/>
</dbReference>
<evidence type="ECO:0000313" key="1">
    <source>
        <dbReference type="EMBL" id="KAG0523822.1"/>
    </source>
</evidence>
<evidence type="ECO:0000313" key="2">
    <source>
        <dbReference type="Proteomes" id="UP000807115"/>
    </source>
</evidence>